<dbReference type="EMBL" id="MRZV01002763">
    <property type="protein sequence ID" value="PIK33065.1"/>
    <property type="molecule type" value="Genomic_DNA"/>
</dbReference>
<dbReference type="GO" id="GO:0015020">
    <property type="term" value="F:glucuronosyltransferase activity"/>
    <property type="evidence" value="ECO:0007669"/>
    <property type="project" value="TreeGrafter"/>
</dbReference>
<keyword evidence="4" id="KW-1133">Transmembrane helix</keyword>
<evidence type="ECO:0000256" key="3">
    <source>
        <dbReference type="ARBA" id="ARBA00022968"/>
    </source>
</evidence>
<keyword evidence="3" id="KW-0735">Signal-anchor</keyword>
<protein>
    <submittedName>
        <fullName evidence="7">Uncharacterized protein</fullName>
    </submittedName>
</protein>
<comment type="caution">
    <text evidence="7">The sequence shown here is derived from an EMBL/GenBank/DDBJ whole genome shotgun (WGS) entry which is preliminary data.</text>
</comment>
<dbReference type="Pfam" id="PF13896">
    <property type="entry name" value="Glyco_transf_49"/>
    <property type="match status" value="1"/>
</dbReference>
<dbReference type="AlphaFoldDB" id="A0A2G8JBE5"/>
<keyword evidence="2" id="KW-0812">Transmembrane</keyword>
<dbReference type="PANTHER" id="PTHR12270">
    <property type="entry name" value="GLYCOSYLTRANSFERASE-RELATED"/>
    <property type="match status" value="1"/>
</dbReference>
<evidence type="ECO:0000313" key="7">
    <source>
        <dbReference type="EMBL" id="PIK33065.1"/>
    </source>
</evidence>
<dbReference type="InterPro" id="IPR051292">
    <property type="entry name" value="Xyl/GlcA_transferase"/>
</dbReference>
<evidence type="ECO:0000256" key="4">
    <source>
        <dbReference type="ARBA" id="ARBA00022989"/>
    </source>
</evidence>
<comment type="subcellular location">
    <subcellularLocation>
        <location evidence="1">Membrane</location>
        <topology evidence="1">Single-pass type II membrane protein</topology>
    </subcellularLocation>
</comment>
<sequence>MDVFLNHFAQRLTDPDAHRSTDYRHWFRAKGPYPVEVFNDKYEPYVVIKKTATTPQFDERFHDGPLARISHIMELLAAGYEFIVLPLAWAITEPSFPTASSESQAYGFFSQTDVYVRRFEFISELMQNYKLGPCEQTEDTMEDSIDDAR</sequence>
<evidence type="ECO:0000256" key="6">
    <source>
        <dbReference type="ARBA" id="ARBA00023180"/>
    </source>
</evidence>
<keyword evidence="5" id="KW-0472">Membrane</keyword>
<dbReference type="GO" id="GO:0016020">
    <property type="term" value="C:membrane"/>
    <property type="evidence" value="ECO:0007669"/>
    <property type="project" value="UniProtKB-SubCell"/>
</dbReference>
<keyword evidence="8" id="KW-1185">Reference proteome</keyword>
<reference evidence="7 8" key="1">
    <citation type="journal article" date="2017" name="PLoS Biol.">
        <title>The sea cucumber genome provides insights into morphological evolution and visceral regeneration.</title>
        <authorList>
            <person name="Zhang X."/>
            <person name="Sun L."/>
            <person name="Yuan J."/>
            <person name="Sun Y."/>
            <person name="Gao Y."/>
            <person name="Zhang L."/>
            <person name="Li S."/>
            <person name="Dai H."/>
            <person name="Hamel J.F."/>
            <person name="Liu C."/>
            <person name="Yu Y."/>
            <person name="Liu S."/>
            <person name="Lin W."/>
            <person name="Guo K."/>
            <person name="Jin S."/>
            <person name="Xu P."/>
            <person name="Storey K.B."/>
            <person name="Huan P."/>
            <person name="Zhang T."/>
            <person name="Zhou Y."/>
            <person name="Zhang J."/>
            <person name="Lin C."/>
            <person name="Li X."/>
            <person name="Xing L."/>
            <person name="Huo D."/>
            <person name="Sun M."/>
            <person name="Wang L."/>
            <person name="Mercier A."/>
            <person name="Li F."/>
            <person name="Yang H."/>
            <person name="Xiang J."/>
        </authorList>
    </citation>
    <scope>NUCLEOTIDE SEQUENCE [LARGE SCALE GENOMIC DNA]</scope>
    <source>
        <strain evidence="7">Shaxun</strain>
        <tissue evidence="7">Muscle</tissue>
    </source>
</reference>
<evidence type="ECO:0000256" key="5">
    <source>
        <dbReference type="ARBA" id="ARBA00023136"/>
    </source>
</evidence>
<organism evidence="7 8">
    <name type="scientific">Stichopus japonicus</name>
    <name type="common">Sea cucumber</name>
    <dbReference type="NCBI Taxonomy" id="307972"/>
    <lineage>
        <taxon>Eukaryota</taxon>
        <taxon>Metazoa</taxon>
        <taxon>Echinodermata</taxon>
        <taxon>Eleutherozoa</taxon>
        <taxon>Echinozoa</taxon>
        <taxon>Holothuroidea</taxon>
        <taxon>Aspidochirotacea</taxon>
        <taxon>Aspidochirotida</taxon>
        <taxon>Stichopodidae</taxon>
        <taxon>Apostichopus</taxon>
    </lineage>
</organism>
<gene>
    <name evidence="7" type="ORF">BSL78_30122</name>
</gene>
<accession>A0A2G8JBE5</accession>
<dbReference type="PANTHER" id="PTHR12270:SF52">
    <property type="entry name" value="GLYCOSYLTRANSFERASE-LIKE PROTEIN GNT13-RELATED"/>
    <property type="match status" value="1"/>
</dbReference>
<keyword evidence="6" id="KW-0325">Glycoprotein</keyword>
<evidence type="ECO:0000256" key="2">
    <source>
        <dbReference type="ARBA" id="ARBA00022692"/>
    </source>
</evidence>
<dbReference type="GO" id="GO:0035269">
    <property type="term" value="P:protein O-linked glycosylation via mannose"/>
    <property type="evidence" value="ECO:0007669"/>
    <property type="project" value="TreeGrafter"/>
</dbReference>
<name>A0A2G8JBE5_STIJA</name>
<evidence type="ECO:0000313" key="8">
    <source>
        <dbReference type="Proteomes" id="UP000230750"/>
    </source>
</evidence>
<dbReference type="STRING" id="307972.A0A2G8JBE5"/>
<evidence type="ECO:0000256" key="1">
    <source>
        <dbReference type="ARBA" id="ARBA00004606"/>
    </source>
</evidence>
<dbReference type="OrthoDB" id="411524at2759"/>
<dbReference type="Proteomes" id="UP000230750">
    <property type="component" value="Unassembled WGS sequence"/>
</dbReference>
<proteinExistence type="predicted"/>
<dbReference type="GO" id="GO:0042285">
    <property type="term" value="F:xylosyltransferase activity"/>
    <property type="evidence" value="ECO:0007669"/>
    <property type="project" value="TreeGrafter"/>
</dbReference>